<gene>
    <name evidence="4" type="primary">PARPA_04249.1 scaffold 12477</name>
</gene>
<organism evidence="4 5">
    <name type="scientific">Parasitella parasitica</name>
    <dbReference type="NCBI Taxonomy" id="35722"/>
    <lineage>
        <taxon>Eukaryota</taxon>
        <taxon>Fungi</taxon>
        <taxon>Fungi incertae sedis</taxon>
        <taxon>Mucoromycota</taxon>
        <taxon>Mucoromycotina</taxon>
        <taxon>Mucoromycetes</taxon>
        <taxon>Mucorales</taxon>
        <taxon>Mucorineae</taxon>
        <taxon>Mucoraceae</taxon>
        <taxon>Parasitella</taxon>
    </lineage>
</organism>
<comment type="subcellular location">
    <subcellularLocation>
        <location evidence="1">Membrane</location>
    </subcellularLocation>
</comment>
<dbReference type="GO" id="GO:0000139">
    <property type="term" value="C:Golgi membrane"/>
    <property type="evidence" value="ECO:0007669"/>
    <property type="project" value="TreeGrafter"/>
</dbReference>
<keyword evidence="5" id="KW-1185">Reference proteome</keyword>
<dbReference type="GO" id="GO:0005829">
    <property type="term" value="C:cytosol"/>
    <property type="evidence" value="ECO:0007669"/>
    <property type="project" value="TreeGrafter"/>
</dbReference>
<evidence type="ECO:0000259" key="3">
    <source>
        <dbReference type="Pfam" id="PF07064"/>
    </source>
</evidence>
<dbReference type="Pfam" id="PF07064">
    <property type="entry name" value="RIC1"/>
    <property type="match status" value="1"/>
</dbReference>
<feature type="domain" description="RIC1 C-terminal alpha solenoid region" evidence="3">
    <location>
        <begin position="852"/>
        <end position="1019"/>
    </location>
</feature>
<evidence type="ECO:0000256" key="1">
    <source>
        <dbReference type="ARBA" id="ARBA00004370"/>
    </source>
</evidence>
<dbReference type="Gene3D" id="2.130.10.10">
    <property type="entry name" value="YVTN repeat-like/Quinoprotein amine dehydrogenase"/>
    <property type="match status" value="1"/>
</dbReference>
<evidence type="ECO:0000313" key="4">
    <source>
        <dbReference type="EMBL" id="CEP10533.1"/>
    </source>
</evidence>
<dbReference type="InterPro" id="IPR009771">
    <property type="entry name" value="RIC1_C"/>
</dbReference>
<proteinExistence type="predicted"/>
<protein>
    <recommendedName>
        <fullName evidence="3">RIC1 C-terminal alpha solenoid region domain-containing protein</fullName>
    </recommendedName>
</protein>
<accession>A0A0B7N529</accession>
<dbReference type="STRING" id="35722.A0A0B7N529"/>
<reference evidence="4 5" key="1">
    <citation type="submission" date="2014-09" db="EMBL/GenBank/DDBJ databases">
        <authorList>
            <person name="Ellenberger Sabrina"/>
        </authorList>
    </citation>
    <scope>NUCLEOTIDE SEQUENCE [LARGE SCALE GENOMIC DNA]</scope>
    <source>
        <strain evidence="4 5">CBS 412.66</strain>
    </source>
</reference>
<dbReference type="GO" id="GO:0042147">
    <property type="term" value="P:retrograde transport, endosome to Golgi"/>
    <property type="evidence" value="ECO:0007669"/>
    <property type="project" value="TreeGrafter"/>
</dbReference>
<name>A0A0B7N529_9FUNG</name>
<dbReference type="PANTHER" id="PTHR22746">
    <property type="entry name" value="RAB6A-GEF COMPLEX PARTNER PROTEIN 1"/>
    <property type="match status" value="1"/>
</dbReference>
<dbReference type="Proteomes" id="UP000054107">
    <property type="component" value="Unassembled WGS sequence"/>
</dbReference>
<dbReference type="SUPFAM" id="SSF82171">
    <property type="entry name" value="DPP6 N-terminal domain-like"/>
    <property type="match status" value="1"/>
</dbReference>
<dbReference type="Pfam" id="PF25440">
    <property type="entry name" value="Beta-prop_RIC1_2nd"/>
    <property type="match status" value="1"/>
</dbReference>
<keyword evidence="2" id="KW-0472">Membrane</keyword>
<dbReference type="GO" id="GO:0006886">
    <property type="term" value="P:intracellular protein transport"/>
    <property type="evidence" value="ECO:0007669"/>
    <property type="project" value="InterPro"/>
</dbReference>
<dbReference type="PANTHER" id="PTHR22746:SF10">
    <property type="entry name" value="GUANINE NUCLEOTIDE EXCHANGE FACTOR SUBUNIT RIC1"/>
    <property type="match status" value="1"/>
</dbReference>
<dbReference type="OrthoDB" id="67540at2759"/>
<dbReference type="InterPro" id="IPR040096">
    <property type="entry name" value="Ric1"/>
</dbReference>
<evidence type="ECO:0000313" key="5">
    <source>
        <dbReference type="Proteomes" id="UP000054107"/>
    </source>
</evidence>
<evidence type="ECO:0000256" key="2">
    <source>
        <dbReference type="ARBA" id="ARBA00023136"/>
    </source>
</evidence>
<dbReference type="EMBL" id="LN724412">
    <property type="protein sequence ID" value="CEP10533.1"/>
    <property type="molecule type" value="Genomic_DNA"/>
</dbReference>
<dbReference type="AlphaFoldDB" id="A0A0B7N529"/>
<dbReference type="GO" id="GO:0034066">
    <property type="term" value="C:Ric1-Rgp1 guanyl-nucleotide exchange factor complex"/>
    <property type="evidence" value="ECO:0007669"/>
    <property type="project" value="InterPro"/>
</dbReference>
<dbReference type="InterPro" id="IPR015943">
    <property type="entry name" value="WD40/YVTN_repeat-like_dom_sf"/>
</dbReference>
<sequence>MYWLNGIASELSLECTVNKEPPVDNKAPEEHTPTAFSKCLNILELLKPTTVLAFVERSDNHVEEFGENLDVIWKPDATAIVVHTKNNYLLLYAIIAYDQRSFEFSFPNSSHAYVTGPGEGKGPKTMLIKFKLAIRVDAGVACGTSSDDTLIIATKLPAAIQSLSWNPQQVNATQTAVLNRLGIMEDEKSVWLSNEGRAYFVQNNNTLSQERRSSNGSISITSPSVPSFEKKIHWTGVCFHNSEHTEAKGKGRWHDLDKATSVSINSKFSLVAIGTNRGSVYVYSANSYTTTPVLSHKLELSSWASQNSSIDPRDNAVKSLEWTSDGYAISVAYKTQGLAVWSVYGGLLCATSEMDDVFGGDSAFRLKDTYVKGIQSVFWGPGNHQLFVLSKEKEEQDTKLFTIPFAKSALTSYLHSDNAKRGLLLADDRILLYNNGGDYQENNTTIDPAAVAWTHIQYPALYITDHWPIRYASISSDGKYIAIAGKRGFAHYNAISNRWKLFGNQHQEQSFAVRGGMVWYKNIIIIACESLQNKTFEIRMYSRDSNLDNTYILHSEPVSNIPAYMTLCGNFLLVYTSENVINIYNVGVGALPGSKQGGLARLELVRRVSLKGIVARVARVRSISLFNPICGDQIDAFENVVSANIFLLVDGKLIVLCPKAVDDNDQSDLTDGSSSLPFDVHNIHHKAEYYWIGKKSVDNMVTSLWIADGKGLKAITNLLLEPDFDYSTYNSNLPESEPSTPTTPGILSASSSARNIDIGRPFSLGYRIGSEPNSSNASPEGSITDTESQCKWRISHFKNLHDQAVFIPLDFYPLSILLDKGIIVGIEQNISYRDSLGFVLFKMSPKMHLFLHHILRYLLQRDFQQEAVLFARAYEKFVYFGHALEILLHTVLEEEAGHDLGDAAILPLVIKFLDQFPHALDVIVSCARKTEVALWDHLFSVVGKPKELFEICLADGRLRTATSYLIILQTMQPLVVGGKDTIRLLQKAMDENDYELCKELVRFLSSIDSTGKALQEALIMIKSRMEKNEDSSCSSPTDAQIDKVAQNMRNLSST</sequence>